<dbReference type="GO" id="GO:0009164">
    <property type="term" value="P:nucleoside catabolic process"/>
    <property type="evidence" value="ECO:0007669"/>
    <property type="project" value="InterPro"/>
</dbReference>
<evidence type="ECO:0000256" key="2">
    <source>
        <dbReference type="ARBA" id="ARBA00011974"/>
    </source>
</evidence>
<name>A0A6I8M9V3_9FUSO</name>
<dbReference type="GO" id="GO:0008782">
    <property type="term" value="F:adenosylhomocysteine nucleosidase activity"/>
    <property type="evidence" value="ECO:0007669"/>
    <property type="project" value="UniProtKB-EC"/>
</dbReference>
<keyword evidence="4" id="KW-0378">Hydrolase</keyword>
<dbReference type="EC" id="3.2.2.9" evidence="2"/>
<dbReference type="InterPro" id="IPR010049">
    <property type="entry name" value="MTA_SAH_Nsdase"/>
</dbReference>
<dbReference type="SUPFAM" id="SSF53167">
    <property type="entry name" value="Purine and uridine phosphorylases"/>
    <property type="match status" value="1"/>
</dbReference>
<evidence type="ECO:0000313" key="7">
    <source>
        <dbReference type="EMBL" id="VWL85598.1"/>
    </source>
</evidence>
<dbReference type="Proteomes" id="UP000419017">
    <property type="component" value="Unassembled WGS sequence"/>
</dbReference>
<dbReference type="PANTHER" id="PTHR46832">
    <property type="entry name" value="5'-METHYLTHIOADENOSINE/S-ADENOSYLHOMOCYSTEINE NUCLEOSIDASE"/>
    <property type="match status" value="1"/>
</dbReference>
<dbReference type="CDD" id="cd09008">
    <property type="entry name" value="MTAN"/>
    <property type="match status" value="1"/>
</dbReference>
<reference evidence="7 8" key="1">
    <citation type="submission" date="2019-10" db="EMBL/GenBank/DDBJ databases">
        <authorList>
            <person name="Blom J."/>
        </authorList>
    </citation>
    <scope>NUCLEOTIDE SEQUENCE [LARGE SCALE GENOMIC DNA]</scope>
    <source>
        <strain evidence="7 8">ES3154-GLU</strain>
    </source>
</reference>
<dbReference type="GO" id="GO:0019509">
    <property type="term" value="P:L-methionine salvage from methylthioadenosine"/>
    <property type="evidence" value="ECO:0007669"/>
    <property type="project" value="UniProtKB-UniPathway"/>
</dbReference>
<evidence type="ECO:0000256" key="4">
    <source>
        <dbReference type="ARBA" id="ARBA00022801"/>
    </source>
</evidence>
<dbReference type="NCBIfam" id="NF004079">
    <property type="entry name" value="PRK05584.1"/>
    <property type="match status" value="1"/>
</dbReference>
<dbReference type="GO" id="GO:0019284">
    <property type="term" value="P:L-methionine salvage from S-adenosylmethionine"/>
    <property type="evidence" value="ECO:0007669"/>
    <property type="project" value="TreeGrafter"/>
</dbReference>
<dbReference type="PANTHER" id="PTHR46832:SF1">
    <property type="entry name" value="5'-METHYLTHIOADENOSINE_S-ADENOSYLHOMOCYSTEINE NUCLEOSIDASE"/>
    <property type="match status" value="1"/>
</dbReference>
<gene>
    <name evidence="7" type="ORF">OMES3154_00884</name>
</gene>
<keyword evidence="8" id="KW-1185">Reference proteome</keyword>
<evidence type="ECO:0000256" key="1">
    <source>
        <dbReference type="ARBA" id="ARBA00004945"/>
    </source>
</evidence>
<dbReference type="NCBIfam" id="TIGR01704">
    <property type="entry name" value="MTA_SAH-Nsdase"/>
    <property type="match status" value="1"/>
</dbReference>
<dbReference type="Pfam" id="PF01048">
    <property type="entry name" value="PNP_UDP_1"/>
    <property type="match status" value="1"/>
</dbReference>
<dbReference type="GO" id="GO:0008930">
    <property type="term" value="F:methylthioadenosine nucleosidase activity"/>
    <property type="evidence" value="ECO:0007669"/>
    <property type="project" value="InterPro"/>
</dbReference>
<sequence length="234" mass="25710">MIGIMGAMEEEISVILSEMSDVTVKNYAGRTFYLANYKGLDVVVVKSGVGMVRASITTTLLKTIFNVEKIIFSGVAGSNVDSIKALDIVIANSFVEYTFDVRAAGNYVLGQIAGTSKRDLEADYSMLELTKDIEIDVKKHYGKIASADVFVDSKNEKERIYNEFQAVAVDMESAAVAHSCIELNIPYLIIRSISDSLGDNSGIEFNELVYLASRNSKDFLLKLLGKFIENGKNL</sequence>
<dbReference type="RefSeq" id="WP_156683578.1">
    <property type="nucleotide sequence ID" value="NZ_CABWIB010000001.1"/>
</dbReference>
<dbReference type="GO" id="GO:0005829">
    <property type="term" value="C:cytosol"/>
    <property type="evidence" value="ECO:0007669"/>
    <property type="project" value="TreeGrafter"/>
</dbReference>
<organism evidence="7 8">
    <name type="scientific">Oceanivirga miroungae</name>
    <dbReference type="NCBI Taxonomy" id="1130046"/>
    <lineage>
        <taxon>Bacteria</taxon>
        <taxon>Fusobacteriati</taxon>
        <taxon>Fusobacteriota</taxon>
        <taxon>Fusobacteriia</taxon>
        <taxon>Fusobacteriales</taxon>
        <taxon>Leptotrichiaceae</taxon>
        <taxon>Oceanivirga</taxon>
    </lineage>
</organism>
<protein>
    <recommendedName>
        <fullName evidence="2">adenosylhomocysteine nucleosidase</fullName>
        <ecNumber evidence="2">3.2.2.9</ecNumber>
    </recommendedName>
</protein>
<evidence type="ECO:0000259" key="6">
    <source>
        <dbReference type="Pfam" id="PF01048"/>
    </source>
</evidence>
<feature type="domain" description="Nucleoside phosphorylase" evidence="6">
    <location>
        <begin position="2"/>
        <end position="224"/>
    </location>
</feature>
<dbReference type="InterPro" id="IPR035994">
    <property type="entry name" value="Nucleoside_phosphorylase_sf"/>
</dbReference>
<dbReference type="EMBL" id="CABWIB010000001">
    <property type="protein sequence ID" value="VWL85598.1"/>
    <property type="molecule type" value="Genomic_DNA"/>
</dbReference>
<keyword evidence="3" id="KW-0028">Amino-acid biosynthesis</keyword>
<dbReference type="UniPathway" id="UPA00904">
    <property type="reaction ID" value="UER00871"/>
</dbReference>
<evidence type="ECO:0000256" key="5">
    <source>
        <dbReference type="ARBA" id="ARBA00023167"/>
    </source>
</evidence>
<dbReference type="AlphaFoldDB" id="A0A6I8M9V3"/>
<dbReference type="InterPro" id="IPR000845">
    <property type="entry name" value="Nucleoside_phosphorylase_d"/>
</dbReference>
<evidence type="ECO:0000256" key="3">
    <source>
        <dbReference type="ARBA" id="ARBA00022605"/>
    </source>
</evidence>
<comment type="pathway">
    <text evidence="1">Amino-acid biosynthesis; L-methionine biosynthesis via salvage pathway; S-methyl-5-thio-alpha-D-ribose 1-phosphate from S-methyl-5'-thioadenosine (hydrolase route): step 1/2.</text>
</comment>
<keyword evidence="5" id="KW-0486">Methionine biosynthesis</keyword>
<proteinExistence type="predicted"/>
<dbReference type="Gene3D" id="3.40.50.1580">
    <property type="entry name" value="Nucleoside phosphorylase domain"/>
    <property type="match status" value="1"/>
</dbReference>
<evidence type="ECO:0000313" key="8">
    <source>
        <dbReference type="Proteomes" id="UP000419017"/>
    </source>
</evidence>
<accession>A0A6I8M9V3</accession>